<reference evidence="1 2" key="1">
    <citation type="submission" date="2020-09" db="EMBL/GenBank/DDBJ databases">
        <title>Pseudoxanthomonas sp. CAU 1598 isolated from sand of Yaerae Beach.</title>
        <authorList>
            <person name="Kim W."/>
        </authorList>
    </citation>
    <scope>NUCLEOTIDE SEQUENCE [LARGE SCALE GENOMIC DNA]</scope>
    <source>
        <strain evidence="1 2">CAU 1598</strain>
    </source>
</reference>
<evidence type="ECO:0000313" key="1">
    <source>
        <dbReference type="EMBL" id="MBD8524254.1"/>
    </source>
</evidence>
<dbReference type="EMBL" id="JACYTR010000001">
    <property type="protein sequence ID" value="MBD8524254.1"/>
    <property type="molecule type" value="Genomic_DNA"/>
</dbReference>
<name>A0AAW3ZF30_9GAMM</name>
<dbReference type="Proteomes" id="UP000613768">
    <property type="component" value="Unassembled WGS sequence"/>
</dbReference>
<dbReference type="RefSeq" id="WP_192027596.1">
    <property type="nucleotide sequence ID" value="NZ_JACYTR010000001.1"/>
</dbReference>
<protein>
    <recommendedName>
        <fullName evidence="3">DUF11 domain-containing protein</fullName>
    </recommendedName>
</protein>
<keyword evidence="2" id="KW-1185">Reference proteome</keyword>
<proteinExistence type="predicted"/>
<organism evidence="1 2">
    <name type="scientific">Pseudomarimonas arenosa</name>
    <dbReference type="NCBI Taxonomy" id="2774145"/>
    <lineage>
        <taxon>Bacteria</taxon>
        <taxon>Pseudomonadati</taxon>
        <taxon>Pseudomonadota</taxon>
        <taxon>Gammaproteobacteria</taxon>
        <taxon>Lysobacterales</taxon>
        <taxon>Lysobacteraceae</taxon>
        <taxon>Pseudomarimonas</taxon>
    </lineage>
</organism>
<dbReference type="AlphaFoldDB" id="A0AAW3ZF30"/>
<sequence>MTAVNDAPSAGYAPNEVWPAGEAGAKTSAGFVISSSAGPGNENAQTVSIDLTVDSDPSGLLSGVSIDAGGLLSYTLSGNSGAARLRLQATDDGGTANGGIDRGEVVTRRIIVGDGVDISLSIRRGQPAGRLGEALTQGSTLADYTIEARNNSAQDANGLRLVVAPIIGLTNVLWTCTITACTPPNGSGSIDTTADLQTGGVLLIGLSGTVDSNQPFVEITAQATLPQGTTVLLTDDDRRVLIESTGWNGVFKNGLE</sequence>
<evidence type="ECO:0008006" key="3">
    <source>
        <dbReference type="Google" id="ProtNLM"/>
    </source>
</evidence>
<accession>A0AAW3ZF30</accession>
<gene>
    <name evidence="1" type="ORF">IFO71_00725</name>
</gene>
<evidence type="ECO:0000313" key="2">
    <source>
        <dbReference type="Proteomes" id="UP000613768"/>
    </source>
</evidence>
<comment type="caution">
    <text evidence="1">The sequence shown here is derived from an EMBL/GenBank/DDBJ whole genome shotgun (WGS) entry which is preliminary data.</text>
</comment>